<proteinExistence type="predicted"/>
<dbReference type="AlphaFoldDB" id="A0ABD2JVI8"/>
<evidence type="ECO:0000313" key="2">
    <source>
        <dbReference type="EMBL" id="KAL3094573.1"/>
    </source>
</evidence>
<comment type="caution">
    <text evidence="2">The sequence shown here is derived from an EMBL/GenBank/DDBJ whole genome shotgun (WGS) entry which is preliminary data.</text>
</comment>
<evidence type="ECO:0000313" key="3">
    <source>
        <dbReference type="Proteomes" id="UP001620626"/>
    </source>
</evidence>
<accession>A0ABD2JVI8</accession>
<reference evidence="2 3" key="1">
    <citation type="submission" date="2024-10" db="EMBL/GenBank/DDBJ databases">
        <authorList>
            <person name="Kim D."/>
        </authorList>
    </citation>
    <scope>NUCLEOTIDE SEQUENCE [LARGE SCALE GENOMIC DNA]</scope>
    <source>
        <strain evidence="2">BH-2024</strain>
    </source>
</reference>
<gene>
    <name evidence="2" type="ORF">niasHT_027156</name>
</gene>
<organism evidence="2 3">
    <name type="scientific">Heterodera trifolii</name>
    <dbReference type="NCBI Taxonomy" id="157864"/>
    <lineage>
        <taxon>Eukaryota</taxon>
        <taxon>Metazoa</taxon>
        <taxon>Ecdysozoa</taxon>
        <taxon>Nematoda</taxon>
        <taxon>Chromadorea</taxon>
        <taxon>Rhabditida</taxon>
        <taxon>Tylenchina</taxon>
        <taxon>Tylenchomorpha</taxon>
        <taxon>Tylenchoidea</taxon>
        <taxon>Heteroderidae</taxon>
        <taxon>Heteroderinae</taxon>
        <taxon>Heterodera</taxon>
    </lineage>
</organism>
<keyword evidence="3" id="KW-1185">Reference proteome</keyword>
<feature type="region of interest" description="Disordered" evidence="1">
    <location>
        <begin position="111"/>
        <end position="132"/>
    </location>
</feature>
<name>A0ABD2JVI8_9BILA</name>
<dbReference type="InterPro" id="IPR050951">
    <property type="entry name" value="Retrovirus_Pol_polyprotein"/>
</dbReference>
<protein>
    <submittedName>
        <fullName evidence="2">Uncharacterized protein</fullName>
    </submittedName>
</protein>
<dbReference type="Proteomes" id="UP001620626">
    <property type="component" value="Unassembled WGS sequence"/>
</dbReference>
<dbReference type="PANTHER" id="PTHR37984:SF13">
    <property type="entry name" value="RIBONUCLEASE H"/>
    <property type="match status" value="1"/>
</dbReference>
<evidence type="ECO:0000256" key="1">
    <source>
        <dbReference type="SAM" id="MobiDB-lite"/>
    </source>
</evidence>
<sequence length="279" mass="32651">MGLKIDLNRAFGISTIRAVETKKDEFRRCKPRPTPFSLHNEVESKVCQEEAPDERKVPLHPWESSERPWQRIHIDFCGPFWGSMWLIIMDAKSKWPEVRMDFFDQLKKNLTDQNSDNSSSENEDNSEDKVPIDLMDVEQLPAPRRNSSNRSSHNSRPMLFFFTHTISNFVHQKQTPTERATISSSFCSTSIQNDKPFGTPLAQFCVHNDEQQSKMFDPLYVKLQQIKTAKKWHKNEEKYRGRPIIITNSFSMVVLQFHAHLQTLLKRTRQAAAMDCFCW</sequence>
<dbReference type="PANTHER" id="PTHR37984">
    <property type="entry name" value="PROTEIN CBG26694"/>
    <property type="match status" value="1"/>
</dbReference>
<dbReference type="EMBL" id="JBICBT010000895">
    <property type="protein sequence ID" value="KAL3094573.1"/>
    <property type="molecule type" value="Genomic_DNA"/>
</dbReference>